<name>D5BNB8_PUNMI</name>
<sequence length="103" mass="11333">MEFQIMVASNVIAEYLDLVRSLDNLNNHLGISHLTASETAILLAIAYNELSSGANTSLADLTLSKTDIRLIPRATLFRCLRTLTEKSLIKHVGNKRSGQYCLG</sequence>
<evidence type="ECO:0000313" key="2">
    <source>
        <dbReference type="Proteomes" id="UP000007460"/>
    </source>
</evidence>
<evidence type="ECO:0000313" key="1">
    <source>
        <dbReference type="EMBL" id="ADE40311.1"/>
    </source>
</evidence>
<protein>
    <submittedName>
        <fullName evidence="1">Transcriptional regulator, Crp/Fnr family</fullName>
    </submittedName>
</protein>
<gene>
    <name evidence="1" type="ordered locus">SAR116_2067</name>
</gene>
<accession>D5BNB8</accession>
<proteinExistence type="predicted"/>
<reference evidence="1 2" key="1">
    <citation type="journal article" date="2010" name="J. Bacteriol.">
        <title>Complete genome sequence of "Candidatus Puniceispirillum marinum" IMCC1322, a representative of the SAR116 clade in the Alphaproteobacteria.</title>
        <authorList>
            <person name="Oh H.M."/>
            <person name="Kwon K.K."/>
            <person name="Kang I."/>
            <person name="Kang S.G."/>
            <person name="Lee J.H."/>
            <person name="Kim S.J."/>
            <person name="Cho J.C."/>
        </authorList>
    </citation>
    <scope>NUCLEOTIDE SEQUENCE [LARGE SCALE GENOMIC DNA]</scope>
    <source>
        <strain evidence="1 2">IMCC1322</strain>
    </source>
</reference>
<dbReference type="AlphaFoldDB" id="D5BNB8"/>
<keyword evidence="2" id="KW-1185">Reference proteome</keyword>
<dbReference type="EMBL" id="CP001751">
    <property type="protein sequence ID" value="ADE40311.1"/>
    <property type="molecule type" value="Genomic_DNA"/>
</dbReference>
<dbReference type="KEGG" id="apb:SAR116_2067"/>
<dbReference type="HOGENOM" id="CLU_2261478_0_0_5"/>
<dbReference type="Proteomes" id="UP000007460">
    <property type="component" value="Chromosome"/>
</dbReference>
<organism evidence="1 2">
    <name type="scientific">Puniceispirillum marinum (strain IMCC1322)</name>
    <dbReference type="NCBI Taxonomy" id="488538"/>
    <lineage>
        <taxon>Bacteria</taxon>
        <taxon>Pseudomonadati</taxon>
        <taxon>Pseudomonadota</taxon>
        <taxon>Alphaproteobacteria</taxon>
        <taxon>Candidatus Puniceispirillales</taxon>
        <taxon>Candidatus Puniceispirillaceae</taxon>
        <taxon>Candidatus Puniceispirillum</taxon>
    </lineage>
</organism>